<dbReference type="Proteomes" id="UP001372834">
    <property type="component" value="Unassembled WGS sequence"/>
</dbReference>
<gene>
    <name evidence="1" type="ORF">RUM43_010433</name>
</gene>
<sequence length="68" mass="7786">LGGSVESETLLAHVFGCGHRDKRYYNRDSFQDRSQSSKEPKTYVTRRGLFALEKSSKEPEKFDDCISP</sequence>
<accession>A0AAN8P9I3</accession>
<organism evidence="1 2">
    <name type="scientific">Polyplax serrata</name>
    <name type="common">Common mouse louse</name>
    <dbReference type="NCBI Taxonomy" id="468196"/>
    <lineage>
        <taxon>Eukaryota</taxon>
        <taxon>Metazoa</taxon>
        <taxon>Ecdysozoa</taxon>
        <taxon>Arthropoda</taxon>
        <taxon>Hexapoda</taxon>
        <taxon>Insecta</taxon>
        <taxon>Pterygota</taxon>
        <taxon>Neoptera</taxon>
        <taxon>Paraneoptera</taxon>
        <taxon>Psocodea</taxon>
        <taxon>Troctomorpha</taxon>
        <taxon>Phthiraptera</taxon>
        <taxon>Anoplura</taxon>
        <taxon>Polyplacidae</taxon>
        <taxon>Polyplax</taxon>
    </lineage>
</organism>
<reference evidence="1 2" key="1">
    <citation type="submission" date="2023-10" db="EMBL/GenBank/DDBJ databases">
        <title>Genomes of two closely related lineages of the louse Polyplax serrata with different host specificities.</title>
        <authorList>
            <person name="Martinu J."/>
            <person name="Tarabai H."/>
            <person name="Stefka J."/>
            <person name="Hypsa V."/>
        </authorList>
    </citation>
    <scope>NUCLEOTIDE SEQUENCE [LARGE SCALE GENOMIC DNA]</scope>
    <source>
        <strain evidence="1">HR10_N</strain>
    </source>
</reference>
<feature type="non-terminal residue" evidence="1">
    <location>
        <position position="1"/>
    </location>
</feature>
<comment type="caution">
    <text evidence="1">The sequence shown here is derived from an EMBL/GenBank/DDBJ whole genome shotgun (WGS) entry which is preliminary data.</text>
</comment>
<proteinExistence type="predicted"/>
<dbReference type="EMBL" id="JAWJWE010000004">
    <property type="protein sequence ID" value="KAK6636770.1"/>
    <property type="molecule type" value="Genomic_DNA"/>
</dbReference>
<evidence type="ECO:0000313" key="2">
    <source>
        <dbReference type="Proteomes" id="UP001372834"/>
    </source>
</evidence>
<protein>
    <submittedName>
        <fullName evidence="1">Uncharacterized protein</fullName>
    </submittedName>
</protein>
<evidence type="ECO:0000313" key="1">
    <source>
        <dbReference type="EMBL" id="KAK6636770.1"/>
    </source>
</evidence>
<dbReference type="AlphaFoldDB" id="A0AAN8P9I3"/>
<name>A0AAN8P9I3_POLSC</name>